<dbReference type="AlphaFoldDB" id="A0AAV1QZ91"/>
<feature type="chain" id="PRO_5043382215" description="Secreted protein" evidence="1">
    <location>
        <begin position="22"/>
        <end position="78"/>
    </location>
</feature>
<keyword evidence="1" id="KW-0732">Signal</keyword>
<sequence>MSGASPSFYGFFYLLLSPLLAKQTGSNQSGKHLQAYKLRKKIDNREGSCGVWHARLRFNKSRTIKEEARGIKPGMECT</sequence>
<accession>A0AAV1QZ91</accession>
<gene>
    <name evidence="2" type="ORF">DCAF_LOCUS4481</name>
</gene>
<protein>
    <recommendedName>
        <fullName evidence="4">Secreted protein</fullName>
    </recommendedName>
</protein>
<organism evidence="2 3">
    <name type="scientific">Dovyalis caffra</name>
    <dbReference type="NCBI Taxonomy" id="77055"/>
    <lineage>
        <taxon>Eukaryota</taxon>
        <taxon>Viridiplantae</taxon>
        <taxon>Streptophyta</taxon>
        <taxon>Embryophyta</taxon>
        <taxon>Tracheophyta</taxon>
        <taxon>Spermatophyta</taxon>
        <taxon>Magnoliopsida</taxon>
        <taxon>eudicotyledons</taxon>
        <taxon>Gunneridae</taxon>
        <taxon>Pentapetalae</taxon>
        <taxon>rosids</taxon>
        <taxon>fabids</taxon>
        <taxon>Malpighiales</taxon>
        <taxon>Salicaceae</taxon>
        <taxon>Flacourtieae</taxon>
        <taxon>Dovyalis</taxon>
    </lineage>
</organism>
<evidence type="ECO:0008006" key="4">
    <source>
        <dbReference type="Google" id="ProtNLM"/>
    </source>
</evidence>
<reference evidence="2 3" key="1">
    <citation type="submission" date="2024-01" db="EMBL/GenBank/DDBJ databases">
        <authorList>
            <person name="Waweru B."/>
        </authorList>
    </citation>
    <scope>NUCLEOTIDE SEQUENCE [LARGE SCALE GENOMIC DNA]</scope>
</reference>
<dbReference type="Proteomes" id="UP001314170">
    <property type="component" value="Unassembled WGS sequence"/>
</dbReference>
<dbReference type="EMBL" id="CAWUPB010000851">
    <property type="protein sequence ID" value="CAK7326776.1"/>
    <property type="molecule type" value="Genomic_DNA"/>
</dbReference>
<evidence type="ECO:0000313" key="2">
    <source>
        <dbReference type="EMBL" id="CAK7326776.1"/>
    </source>
</evidence>
<comment type="caution">
    <text evidence="2">The sequence shown here is derived from an EMBL/GenBank/DDBJ whole genome shotgun (WGS) entry which is preliminary data.</text>
</comment>
<evidence type="ECO:0000313" key="3">
    <source>
        <dbReference type="Proteomes" id="UP001314170"/>
    </source>
</evidence>
<feature type="signal peptide" evidence="1">
    <location>
        <begin position="1"/>
        <end position="21"/>
    </location>
</feature>
<evidence type="ECO:0000256" key="1">
    <source>
        <dbReference type="SAM" id="SignalP"/>
    </source>
</evidence>
<keyword evidence="3" id="KW-1185">Reference proteome</keyword>
<proteinExistence type="predicted"/>
<name>A0AAV1QZ91_9ROSI</name>